<protein>
    <recommendedName>
        <fullName evidence="2">M23ase beta-sheet core domain-containing protein</fullName>
    </recommendedName>
</protein>
<sequence>MMALFLNPRFMLQSVLQAGGQLVAVVRWLFGARAPTAPLVVLAPPCGPGWKVLRGGTTPRDSHSWNLIAQRYAYDLVKVGDQGERHEHEEDGRSLLAYRAFGQPVLAPADGLVVAARDGCRDHPRPGTGSIDWRAPDLRGNHVVLRHEDGLYSTVAHLRRGSVRVQPGDRVKQGAILAECGNSGHSTEPHIHFQLQDRPNFFLAVGVPVVFTAGSVSWRGERERATAADPTPAESDEPAERMAHAGVVLGLRDLLGSLVMFVAVTAGTLAVVVLEIALALELASALRDAVRQ</sequence>
<dbReference type="GO" id="GO:0004222">
    <property type="term" value="F:metalloendopeptidase activity"/>
    <property type="evidence" value="ECO:0007669"/>
    <property type="project" value="TreeGrafter"/>
</dbReference>
<keyword evidence="1" id="KW-1133">Transmembrane helix</keyword>
<dbReference type="Gene3D" id="2.70.70.10">
    <property type="entry name" value="Glucose Permease (Domain IIA)"/>
    <property type="match status" value="1"/>
</dbReference>
<evidence type="ECO:0000313" key="4">
    <source>
        <dbReference type="Proteomes" id="UP000075502"/>
    </source>
</evidence>
<organism evidence="3 4">
    <name type="scientific">Sorangium cellulosum</name>
    <name type="common">Polyangium cellulosum</name>
    <dbReference type="NCBI Taxonomy" id="56"/>
    <lineage>
        <taxon>Bacteria</taxon>
        <taxon>Pseudomonadati</taxon>
        <taxon>Myxococcota</taxon>
        <taxon>Polyangia</taxon>
        <taxon>Polyangiales</taxon>
        <taxon>Polyangiaceae</taxon>
        <taxon>Sorangium</taxon>
    </lineage>
</organism>
<dbReference type="InterPro" id="IPR011055">
    <property type="entry name" value="Dup_hybrid_motif"/>
</dbReference>
<dbReference type="PANTHER" id="PTHR21666:SF270">
    <property type="entry name" value="MUREIN HYDROLASE ACTIVATOR ENVC"/>
    <property type="match status" value="1"/>
</dbReference>
<proteinExistence type="predicted"/>
<dbReference type="InterPro" id="IPR016047">
    <property type="entry name" value="M23ase_b-sheet_dom"/>
</dbReference>
<comment type="caution">
    <text evidence="3">The sequence shown here is derived from an EMBL/GenBank/DDBJ whole genome shotgun (WGS) entry which is preliminary data.</text>
</comment>
<dbReference type="CDD" id="cd12797">
    <property type="entry name" value="M23_peptidase"/>
    <property type="match status" value="1"/>
</dbReference>
<reference evidence="3 4" key="1">
    <citation type="submission" date="2014-02" db="EMBL/GenBank/DDBJ databases">
        <title>The small core and large imbalanced accessory genome model reveals a collaborative survival strategy of Sorangium cellulosum strains in nature.</title>
        <authorList>
            <person name="Han K."/>
            <person name="Peng R."/>
            <person name="Blom J."/>
            <person name="Li Y.-Z."/>
        </authorList>
    </citation>
    <scope>NUCLEOTIDE SEQUENCE [LARGE SCALE GENOMIC DNA]</scope>
    <source>
        <strain evidence="3 4">So0007-03</strain>
    </source>
</reference>
<evidence type="ECO:0000256" key="1">
    <source>
        <dbReference type="SAM" id="Phobius"/>
    </source>
</evidence>
<evidence type="ECO:0000313" key="3">
    <source>
        <dbReference type="EMBL" id="KYG04950.1"/>
    </source>
</evidence>
<name>A0A150TJT9_SORCE</name>
<dbReference type="AlphaFoldDB" id="A0A150TJT9"/>
<evidence type="ECO:0000259" key="2">
    <source>
        <dbReference type="Pfam" id="PF01551"/>
    </source>
</evidence>
<accession>A0A150TJT9</accession>
<keyword evidence="1" id="KW-0812">Transmembrane</keyword>
<keyword evidence="1" id="KW-0472">Membrane</keyword>
<gene>
    <name evidence="3" type="ORF">BE21_43820</name>
</gene>
<feature type="domain" description="M23ase beta-sheet core" evidence="2">
    <location>
        <begin position="102"/>
        <end position="197"/>
    </location>
</feature>
<dbReference type="PANTHER" id="PTHR21666">
    <property type="entry name" value="PEPTIDASE-RELATED"/>
    <property type="match status" value="1"/>
</dbReference>
<dbReference type="Proteomes" id="UP000075502">
    <property type="component" value="Unassembled WGS sequence"/>
</dbReference>
<dbReference type="SUPFAM" id="SSF51261">
    <property type="entry name" value="Duplicated hybrid motif"/>
    <property type="match status" value="1"/>
</dbReference>
<dbReference type="InterPro" id="IPR050570">
    <property type="entry name" value="Cell_wall_metabolism_enzyme"/>
</dbReference>
<dbReference type="EMBL" id="JEME01002231">
    <property type="protein sequence ID" value="KYG04950.1"/>
    <property type="molecule type" value="Genomic_DNA"/>
</dbReference>
<feature type="transmembrane region" description="Helical" evidence="1">
    <location>
        <begin position="258"/>
        <end position="283"/>
    </location>
</feature>
<dbReference type="Pfam" id="PF01551">
    <property type="entry name" value="Peptidase_M23"/>
    <property type="match status" value="1"/>
</dbReference>